<accession>A0A7S7RUE7</accession>
<dbReference type="Pfam" id="PF00654">
    <property type="entry name" value="Voltage_CLC"/>
    <property type="match status" value="1"/>
</dbReference>
<comment type="subcellular location">
    <subcellularLocation>
        <location evidence="1">Membrane</location>
        <topology evidence="1">Multi-pass membrane protein</topology>
    </subcellularLocation>
</comment>
<dbReference type="Gene3D" id="1.10.3080.10">
    <property type="entry name" value="Clc chloride channel"/>
    <property type="match status" value="1"/>
</dbReference>
<dbReference type="InterPro" id="IPR050368">
    <property type="entry name" value="ClC-type_chloride_channel"/>
</dbReference>
<feature type="transmembrane region" description="Helical" evidence="5">
    <location>
        <begin position="343"/>
        <end position="368"/>
    </location>
</feature>
<feature type="transmembrane region" description="Helical" evidence="5">
    <location>
        <begin position="48"/>
        <end position="69"/>
    </location>
</feature>
<dbReference type="InterPro" id="IPR014743">
    <property type="entry name" value="Cl-channel_core"/>
</dbReference>
<keyword evidence="3 5" id="KW-1133">Transmembrane helix</keyword>
<gene>
    <name evidence="6" type="ORF">INP52_07120</name>
</gene>
<dbReference type="GO" id="GO:0015108">
    <property type="term" value="F:chloride transmembrane transporter activity"/>
    <property type="evidence" value="ECO:0007669"/>
    <property type="project" value="InterPro"/>
</dbReference>
<keyword evidence="2 5" id="KW-0812">Transmembrane</keyword>
<evidence type="ECO:0000256" key="5">
    <source>
        <dbReference type="SAM" id="Phobius"/>
    </source>
</evidence>
<evidence type="ECO:0000256" key="3">
    <source>
        <dbReference type="ARBA" id="ARBA00022989"/>
    </source>
</evidence>
<feature type="transmembrane region" description="Helical" evidence="5">
    <location>
        <begin position="181"/>
        <end position="202"/>
    </location>
</feature>
<dbReference type="PANTHER" id="PTHR43427">
    <property type="entry name" value="CHLORIDE CHANNEL PROTEIN CLC-E"/>
    <property type="match status" value="1"/>
</dbReference>
<organism evidence="6 7">
    <name type="scientific">Thermophilibacter immobilis</name>
    <dbReference type="NCBI Taxonomy" id="2779519"/>
    <lineage>
        <taxon>Bacteria</taxon>
        <taxon>Bacillati</taxon>
        <taxon>Actinomycetota</taxon>
        <taxon>Coriobacteriia</taxon>
        <taxon>Coriobacteriales</taxon>
        <taxon>Atopobiaceae</taxon>
        <taxon>Thermophilibacter</taxon>
    </lineage>
</organism>
<dbReference type="SUPFAM" id="SSF81340">
    <property type="entry name" value="Clc chloride channel"/>
    <property type="match status" value="1"/>
</dbReference>
<dbReference type="GO" id="GO:0016020">
    <property type="term" value="C:membrane"/>
    <property type="evidence" value="ECO:0007669"/>
    <property type="project" value="UniProtKB-SubCell"/>
</dbReference>
<feature type="transmembrane region" description="Helical" evidence="5">
    <location>
        <begin position="255"/>
        <end position="273"/>
    </location>
</feature>
<sequence length="412" mass="41914">MRERVERVARSYGSVALLGAVGVPIGVAVGAVDAVFGRTLLAIGDLRATHPALIVCLPAAGALIAWAYLRLGKNTGRGMGLVFDVGHGHEDAIPLRLVPLIMGGTWLTHLCGGSAGREGVAVQIGATLSHWVGQHLPLKNPGNTFLVVGMAAGFAGLFGTPLAATLFALEVLVAGRLEYRALLPSLVAALAASTTSGALGLAKFEVALSAPLTLDAGTLACLLVLGVAFGVVGGGFAWLLGGAKRILGARLENPIVRIVSVGAAVAVCLLALGQGRYAGLGTNLIAASFAEEGSGVLAWDWLLKLALTIATLAAGFQGGEVTPLFAIGATLGATLARPLGMDAGLVAALGYAAVFGSATNTLLAPILIGGEVFGFAYLPAFFLVCSVAYLFNQDKSIYALQERMGSHVSVRK</sequence>
<proteinExistence type="predicted"/>
<evidence type="ECO:0000256" key="4">
    <source>
        <dbReference type="ARBA" id="ARBA00023136"/>
    </source>
</evidence>
<dbReference type="PRINTS" id="PR00762">
    <property type="entry name" value="CLCHANNEL"/>
</dbReference>
<evidence type="ECO:0000256" key="2">
    <source>
        <dbReference type="ARBA" id="ARBA00022692"/>
    </source>
</evidence>
<dbReference type="InterPro" id="IPR001807">
    <property type="entry name" value="ClC"/>
</dbReference>
<keyword evidence="4 5" id="KW-0472">Membrane</keyword>
<feature type="transmembrane region" description="Helical" evidence="5">
    <location>
        <begin position="374"/>
        <end position="391"/>
    </location>
</feature>
<name>A0A7S7RUE7_9ACTN</name>
<feature type="transmembrane region" description="Helical" evidence="5">
    <location>
        <begin position="145"/>
        <end position="169"/>
    </location>
</feature>
<dbReference type="Proteomes" id="UP000593735">
    <property type="component" value="Chromosome"/>
</dbReference>
<evidence type="ECO:0000313" key="6">
    <source>
        <dbReference type="EMBL" id="QOY60184.1"/>
    </source>
</evidence>
<dbReference type="KEGG" id="tio:INP52_07120"/>
<reference evidence="6 7" key="1">
    <citation type="submission" date="2020-10" db="EMBL/GenBank/DDBJ databases">
        <title>Olsenella immobilis sp.nov., isolated from the mud in a fermentation cellar used for the production of Chinese strong-flavoured liquor.</title>
        <authorList>
            <person name="Lu L."/>
        </authorList>
    </citation>
    <scope>NUCLEOTIDE SEQUENCE [LARGE SCALE GENOMIC DNA]</scope>
    <source>
        <strain evidence="6 7">LZLJ-2</strain>
    </source>
</reference>
<evidence type="ECO:0000256" key="1">
    <source>
        <dbReference type="ARBA" id="ARBA00004141"/>
    </source>
</evidence>
<dbReference type="AlphaFoldDB" id="A0A7S7RUE7"/>
<evidence type="ECO:0000313" key="7">
    <source>
        <dbReference type="Proteomes" id="UP000593735"/>
    </source>
</evidence>
<dbReference type="PANTHER" id="PTHR43427:SF12">
    <property type="entry name" value="CHLORIDE TRANSPORTER"/>
    <property type="match status" value="1"/>
</dbReference>
<protein>
    <submittedName>
        <fullName evidence="6">Chloride channel protein</fullName>
    </submittedName>
</protein>
<keyword evidence="7" id="KW-1185">Reference proteome</keyword>
<feature type="transmembrane region" description="Helical" evidence="5">
    <location>
        <begin position="222"/>
        <end position="243"/>
    </location>
</feature>
<dbReference type="EMBL" id="CP063767">
    <property type="protein sequence ID" value="QOY60184.1"/>
    <property type="molecule type" value="Genomic_DNA"/>
</dbReference>
<dbReference type="RefSeq" id="WP_194370364.1">
    <property type="nucleotide sequence ID" value="NZ_CP063767.1"/>
</dbReference>
<feature type="transmembrane region" description="Helical" evidence="5">
    <location>
        <begin position="12"/>
        <end position="36"/>
    </location>
</feature>